<evidence type="ECO:0000313" key="4">
    <source>
        <dbReference type="Proteomes" id="UP000027222"/>
    </source>
</evidence>
<dbReference type="GO" id="GO:0045277">
    <property type="term" value="C:respiratory chain complex IV"/>
    <property type="evidence" value="ECO:0007669"/>
    <property type="project" value="InterPro"/>
</dbReference>
<dbReference type="Gene3D" id="1.10.442.10">
    <property type="entry name" value="Cytochrome c oxidase subunit IV"/>
    <property type="match status" value="1"/>
</dbReference>
<evidence type="ECO:0000256" key="2">
    <source>
        <dbReference type="ARBA" id="ARBA00023128"/>
    </source>
</evidence>
<dbReference type="Proteomes" id="UP000027222">
    <property type="component" value="Unassembled WGS sequence"/>
</dbReference>
<dbReference type="HOGENOM" id="CLU_2800920_0_0_1"/>
<dbReference type="InterPro" id="IPR036639">
    <property type="entry name" value="Cyt_c_oxidase_su4_sf"/>
</dbReference>
<keyword evidence="4" id="KW-1185">Reference proteome</keyword>
<protein>
    <submittedName>
        <fullName evidence="3">Uncharacterized protein</fullName>
    </submittedName>
</protein>
<evidence type="ECO:0000313" key="3">
    <source>
        <dbReference type="EMBL" id="KDR69305.1"/>
    </source>
</evidence>
<proteinExistence type="predicted"/>
<dbReference type="InterPro" id="IPR004203">
    <property type="entry name" value="Cyt_c_oxidase_su4_fam"/>
</dbReference>
<comment type="subcellular location">
    <subcellularLocation>
        <location evidence="1">Mitochondrion</location>
    </subcellularLocation>
</comment>
<reference evidence="4" key="1">
    <citation type="journal article" date="2014" name="Proc. Natl. Acad. Sci. U.S.A.">
        <title>Extensive sampling of basidiomycete genomes demonstrates inadequacy of the white-rot/brown-rot paradigm for wood decay fungi.</title>
        <authorList>
            <person name="Riley R."/>
            <person name="Salamov A.A."/>
            <person name="Brown D.W."/>
            <person name="Nagy L.G."/>
            <person name="Floudas D."/>
            <person name="Held B.W."/>
            <person name="Levasseur A."/>
            <person name="Lombard V."/>
            <person name="Morin E."/>
            <person name="Otillar R."/>
            <person name="Lindquist E.A."/>
            <person name="Sun H."/>
            <person name="LaButti K.M."/>
            <person name="Schmutz J."/>
            <person name="Jabbour D."/>
            <person name="Luo H."/>
            <person name="Baker S.E."/>
            <person name="Pisabarro A.G."/>
            <person name="Walton J.D."/>
            <person name="Blanchette R.A."/>
            <person name="Henrissat B."/>
            <person name="Martin F."/>
            <person name="Cullen D."/>
            <person name="Hibbett D.S."/>
            <person name="Grigoriev I.V."/>
        </authorList>
    </citation>
    <scope>NUCLEOTIDE SEQUENCE [LARGE SCALE GENOMIC DNA]</scope>
    <source>
        <strain evidence="4">CBS 339.88</strain>
    </source>
</reference>
<dbReference type="EMBL" id="KL142403">
    <property type="protein sequence ID" value="KDR69305.1"/>
    <property type="molecule type" value="Genomic_DNA"/>
</dbReference>
<feature type="non-terminal residue" evidence="3">
    <location>
        <position position="1"/>
    </location>
</feature>
<dbReference type="OrthoDB" id="186013at2759"/>
<name>A0A067SEE1_GALM3</name>
<organism evidence="3 4">
    <name type="scientific">Galerina marginata (strain CBS 339.88)</name>
    <dbReference type="NCBI Taxonomy" id="685588"/>
    <lineage>
        <taxon>Eukaryota</taxon>
        <taxon>Fungi</taxon>
        <taxon>Dikarya</taxon>
        <taxon>Basidiomycota</taxon>
        <taxon>Agaricomycotina</taxon>
        <taxon>Agaricomycetes</taxon>
        <taxon>Agaricomycetidae</taxon>
        <taxon>Agaricales</taxon>
        <taxon>Agaricineae</taxon>
        <taxon>Strophariaceae</taxon>
        <taxon>Galerina</taxon>
    </lineage>
</organism>
<dbReference type="GO" id="GO:0005739">
    <property type="term" value="C:mitochondrion"/>
    <property type="evidence" value="ECO:0007669"/>
    <property type="project" value="UniProtKB-SubCell"/>
</dbReference>
<dbReference type="GO" id="GO:0006123">
    <property type="term" value="P:mitochondrial electron transport, cytochrome c to oxygen"/>
    <property type="evidence" value="ECO:0007669"/>
    <property type="project" value="InterPro"/>
</dbReference>
<evidence type="ECO:0000256" key="1">
    <source>
        <dbReference type="ARBA" id="ARBA00004173"/>
    </source>
</evidence>
<dbReference type="STRING" id="685588.A0A067SEE1"/>
<keyword evidence="2" id="KW-0496">Mitochondrion</keyword>
<sequence length="68" mass="7506">DIEAQWAKMSAVHEQLEVLQQKDWKELSLDDKKASFSCLVAFGPHGPRSPVSQPGDNFKIAPATTLLV</sequence>
<dbReference type="AlphaFoldDB" id="A0A067SEE1"/>
<dbReference type="SUPFAM" id="SSF81406">
    <property type="entry name" value="Mitochondrial cytochrome c oxidase subunit IV"/>
    <property type="match status" value="1"/>
</dbReference>
<accession>A0A067SEE1</accession>
<dbReference type="Pfam" id="PF02936">
    <property type="entry name" value="COX4"/>
    <property type="match status" value="1"/>
</dbReference>
<gene>
    <name evidence="3" type="ORF">GALMADRAFT_35102</name>
</gene>
<feature type="non-terminal residue" evidence="3">
    <location>
        <position position="68"/>
    </location>
</feature>